<dbReference type="PANTHER" id="PTHR33990">
    <property type="entry name" value="PROTEIN YJDN-RELATED"/>
    <property type="match status" value="1"/>
</dbReference>
<dbReference type="PANTHER" id="PTHR33990:SF1">
    <property type="entry name" value="PROTEIN YJDN"/>
    <property type="match status" value="1"/>
</dbReference>
<dbReference type="CDD" id="cd06588">
    <property type="entry name" value="PhnB_like"/>
    <property type="match status" value="1"/>
</dbReference>
<proteinExistence type="predicted"/>
<evidence type="ECO:0000313" key="3">
    <source>
        <dbReference type="Proteomes" id="UP000031552"/>
    </source>
</evidence>
<dbReference type="InterPro" id="IPR028973">
    <property type="entry name" value="PhnB-like"/>
</dbReference>
<name>A0A090CY93_9BACT</name>
<dbReference type="AlphaFoldDB" id="A0A090CY93"/>
<dbReference type="Proteomes" id="UP000031552">
    <property type="component" value="Unassembled WGS sequence"/>
</dbReference>
<reference evidence="2" key="2">
    <citation type="submission" date="2014-09" db="EMBL/GenBank/DDBJ databases">
        <title>Criblamydia sequanensis harbors a mega-plasmid encoding arsenite resistance.</title>
        <authorList>
            <person name="Bertelli C."/>
            <person name="Goesmann A."/>
            <person name="Greub G."/>
        </authorList>
    </citation>
    <scope>NUCLEOTIDE SEQUENCE [LARGE SCALE GENOMIC DNA]</scope>
    <source>
        <strain evidence="2">CRIB-18</strain>
    </source>
</reference>
<organism evidence="2 3">
    <name type="scientific">Candidatus Criblamydia sequanensis CRIB-18</name>
    <dbReference type="NCBI Taxonomy" id="1437425"/>
    <lineage>
        <taxon>Bacteria</taxon>
        <taxon>Pseudomonadati</taxon>
        <taxon>Chlamydiota</taxon>
        <taxon>Chlamydiia</taxon>
        <taxon>Parachlamydiales</taxon>
        <taxon>Candidatus Criblamydiaceae</taxon>
        <taxon>Candidatus Criblamydia</taxon>
    </lineage>
</organism>
<dbReference type="OrthoDB" id="9806473at2"/>
<dbReference type="SUPFAM" id="SSF54593">
    <property type="entry name" value="Glyoxalase/Bleomycin resistance protein/Dihydroxybiphenyl dioxygenase"/>
    <property type="match status" value="1"/>
</dbReference>
<dbReference type="Gene3D" id="3.10.180.10">
    <property type="entry name" value="2,3-Dihydroxybiphenyl 1,2-Dioxygenase, domain 1"/>
    <property type="match status" value="1"/>
</dbReference>
<accession>A0A090CY93</accession>
<reference evidence="2" key="1">
    <citation type="submission" date="2013-12" db="EMBL/GenBank/DDBJ databases">
        <authorList>
            <person name="Linke B."/>
        </authorList>
    </citation>
    <scope>NUCLEOTIDE SEQUENCE [LARGE SCALE GENOMIC DNA]</scope>
    <source>
        <strain evidence="2">CRIB-18</strain>
    </source>
</reference>
<dbReference type="RefSeq" id="WP_041016757.1">
    <property type="nucleotide sequence ID" value="NZ_CCEJ010000003.1"/>
</dbReference>
<protein>
    <recommendedName>
        <fullName evidence="1">PhnB-like domain-containing protein</fullName>
    </recommendedName>
</protein>
<keyword evidence="3" id="KW-1185">Reference proteome</keyword>
<comment type="caution">
    <text evidence="2">The sequence shown here is derived from an EMBL/GenBank/DDBJ whole genome shotgun (WGS) entry which is preliminary data.</text>
</comment>
<evidence type="ECO:0000313" key="2">
    <source>
        <dbReference type="EMBL" id="CDR33226.1"/>
    </source>
</evidence>
<dbReference type="STRING" id="1437425.CSEC_0389"/>
<dbReference type="Pfam" id="PF06983">
    <property type="entry name" value="3-dmu-9_3-mt"/>
    <property type="match status" value="1"/>
</dbReference>
<sequence length="134" mass="14640">MKPIVPYLLFNGNCKEAMNFYKDCFGGNLEIFTFADAPDPSACGNAKPDQIMHASLTKGDFVLMASDDPMGAPKAGNTISLSIPVDTIEETKALFNKLAEGGNITMPLAETFWAAQFGMLTDKYGFHWMLNCDN</sequence>
<dbReference type="InterPro" id="IPR029068">
    <property type="entry name" value="Glyas_Bleomycin-R_OHBP_Dase"/>
</dbReference>
<gene>
    <name evidence="2" type="ORF">CSEC_0389</name>
</gene>
<evidence type="ECO:0000259" key="1">
    <source>
        <dbReference type="Pfam" id="PF06983"/>
    </source>
</evidence>
<dbReference type="EMBL" id="CCEJ010000003">
    <property type="protein sequence ID" value="CDR33226.1"/>
    <property type="molecule type" value="Genomic_DNA"/>
</dbReference>
<feature type="domain" description="PhnB-like" evidence="1">
    <location>
        <begin position="4"/>
        <end position="129"/>
    </location>
</feature>
<dbReference type="eggNOG" id="COG2764">
    <property type="taxonomic scope" value="Bacteria"/>
</dbReference>